<keyword evidence="2 5" id="KW-0547">Nucleotide-binding</keyword>
<comment type="subcellular location">
    <subcellularLocation>
        <location evidence="5">Cytoplasm</location>
    </subcellularLocation>
</comment>
<comment type="catalytic activity">
    <reaction evidence="5">
        <text>3'-dephospho-CoA + ATP = ADP + CoA + H(+)</text>
        <dbReference type="Rhea" id="RHEA:18245"/>
        <dbReference type="ChEBI" id="CHEBI:15378"/>
        <dbReference type="ChEBI" id="CHEBI:30616"/>
        <dbReference type="ChEBI" id="CHEBI:57287"/>
        <dbReference type="ChEBI" id="CHEBI:57328"/>
        <dbReference type="ChEBI" id="CHEBI:456216"/>
        <dbReference type="EC" id="2.7.1.24"/>
    </reaction>
</comment>
<dbReference type="PANTHER" id="PTHR10695:SF46">
    <property type="entry name" value="BIFUNCTIONAL COENZYME A SYNTHASE-RELATED"/>
    <property type="match status" value="1"/>
</dbReference>
<dbReference type="EMBL" id="JAXCLW010000001">
    <property type="protein sequence ID" value="MDY0881985.1"/>
    <property type="molecule type" value="Genomic_DNA"/>
</dbReference>
<dbReference type="InterPro" id="IPR027417">
    <property type="entry name" value="P-loop_NTPase"/>
</dbReference>
<dbReference type="CDD" id="cd02022">
    <property type="entry name" value="DPCK"/>
    <property type="match status" value="1"/>
</dbReference>
<dbReference type="InterPro" id="IPR001977">
    <property type="entry name" value="Depp_CoAkinase"/>
</dbReference>
<comment type="similarity">
    <text evidence="1 5">Belongs to the CoaE family.</text>
</comment>
<reference evidence="7 8" key="1">
    <citation type="journal article" date="2016" name="Antonie Van Leeuwenhoek">
        <title>Dongia soli sp. nov., isolated from soil from Dokdo, Korea.</title>
        <authorList>
            <person name="Kim D.U."/>
            <person name="Lee H."/>
            <person name="Kim H."/>
            <person name="Kim S.G."/>
            <person name="Ka J.O."/>
        </authorList>
    </citation>
    <scope>NUCLEOTIDE SEQUENCE [LARGE SCALE GENOMIC DNA]</scope>
    <source>
        <strain evidence="7 8">D78</strain>
    </source>
</reference>
<evidence type="ECO:0000256" key="4">
    <source>
        <dbReference type="ARBA" id="ARBA00022993"/>
    </source>
</evidence>
<evidence type="ECO:0000313" key="8">
    <source>
        <dbReference type="Proteomes" id="UP001279642"/>
    </source>
</evidence>
<evidence type="ECO:0000313" key="7">
    <source>
        <dbReference type="EMBL" id="MDY0881985.1"/>
    </source>
</evidence>
<keyword evidence="5 7" id="KW-0808">Transferase</keyword>
<dbReference type="Pfam" id="PF01121">
    <property type="entry name" value="CoaE"/>
    <property type="match status" value="1"/>
</dbReference>
<name>A0ABU5E6S2_9PROT</name>
<sequence>MIVLGLTGSIGMGKSTAAAMLRRIGIPVHDADAAVHRLMAKGGAAVPAIEAAFPGVVRDGAVDRKALGAKVFGHPQELQRLEKILHPMVQAVARRFVQHARAQRRRMVVLDIPLLYETGGEKRCDAVIVVTAPRFLQRARVLARPNMTPERLTQIEKLQMPDAEKRRRADILINTGLGRRTAFRALRRALSELPGRQKKAQQKRRAS</sequence>
<gene>
    <name evidence="5 7" type="primary">coaE</name>
    <name evidence="7" type="ORF">SMD27_03955</name>
</gene>
<dbReference type="SUPFAM" id="SSF52540">
    <property type="entry name" value="P-loop containing nucleoside triphosphate hydrolases"/>
    <property type="match status" value="1"/>
</dbReference>
<evidence type="ECO:0000256" key="1">
    <source>
        <dbReference type="ARBA" id="ARBA00009018"/>
    </source>
</evidence>
<feature type="binding site" evidence="5">
    <location>
        <begin position="11"/>
        <end position="16"/>
    </location>
    <ligand>
        <name>ATP</name>
        <dbReference type="ChEBI" id="CHEBI:30616"/>
    </ligand>
</feature>
<dbReference type="PROSITE" id="PS51219">
    <property type="entry name" value="DPCK"/>
    <property type="match status" value="1"/>
</dbReference>
<dbReference type="RefSeq" id="WP_320507024.1">
    <property type="nucleotide sequence ID" value="NZ_JAXCLW010000001.1"/>
</dbReference>
<dbReference type="HAMAP" id="MF_00376">
    <property type="entry name" value="Dephospho_CoA_kinase"/>
    <property type="match status" value="1"/>
</dbReference>
<evidence type="ECO:0000256" key="6">
    <source>
        <dbReference type="NCBIfam" id="TIGR00152"/>
    </source>
</evidence>
<accession>A0ABU5E6S2</accession>
<comment type="caution">
    <text evidence="7">The sequence shown here is derived from an EMBL/GenBank/DDBJ whole genome shotgun (WGS) entry which is preliminary data.</text>
</comment>
<dbReference type="PANTHER" id="PTHR10695">
    <property type="entry name" value="DEPHOSPHO-COA KINASE-RELATED"/>
    <property type="match status" value="1"/>
</dbReference>
<evidence type="ECO:0000256" key="5">
    <source>
        <dbReference type="HAMAP-Rule" id="MF_00376"/>
    </source>
</evidence>
<comment type="pathway">
    <text evidence="5">Cofactor biosynthesis; coenzyme A biosynthesis; CoA from (R)-pantothenate: step 5/5.</text>
</comment>
<proteinExistence type="inferred from homology"/>
<dbReference type="EC" id="2.7.1.24" evidence="5 6"/>
<comment type="function">
    <text evidence="5">Catalyzes the phosphorylation of the 3'-hydroxyl group of dephosphocoenzyme A to form coenzyme A.</text>
</comment>
<evidence type="ECO:0000256" key="2">
    <source>
        <dbReference type="ARBA" id="ARBA00022741"/>
    </source>
</evidence>
<dbReference type="Proteomes" id="UP001279642">
    <property type="component" value="Unassembled WGS sequence"/>
</dbReference>
<organism evidence="7 8">
    <name type="scientific">Dongia soli</name>
    <dbReference type="NCBI Taxonomy" id="600628"/>
    <lineage>
        <taxon>Bacteria</taxon>
        <taxon>Pseudomonadati</taxon>
        <taxon>Pseudomonadota</taxon>
        <taxon>Alphaproteobacteria</taxon>
        <taxon>Rhodospirillales</taxon>
        <taxon>Dongiaceae</taxon>
        <taxon>Dongia</taxon>
    </lineage>
</organism>
<evidence type="ECO:0000256" key="3">
    <source>
        <dbReference type="ARBA" id="ARBA00022840"/>
    </source>
</evidence>
<keyword evidence="5" id="KW-0963">Cytoplasm</keyword>
<keyword evidence="8" id="KW-1185">Reference proteome</keyword>
<dbReference type="GO" id="GO:0004140">
    <property type="term" value="F:dephospho-CoA kinase activity"/>
    <property type="evidence" value="ECO:0007669"/>
    <property type="project" value="UniProtKB-EC"/>
</dbReference>
<dbReference type="NCBIfam" id="TIGR00152">
    <property type="entry name" value="dephospho-CoA kinase"/>
    <property type="match status" value="1"/>
</dbReference>
<keyword evidence="3 5" id="KW-0067">ATP-binding</keyword>
<dbReference type="Gene3D" id="3.40.50.300">
    <property type="entry name" value="P-loop containing nucleotide triphosphate hydrolases"/>
    <property type="match status" value="1"/>
</dbReference>
<keyword evidence="4 5" id="KW-0173">Coenzyme A biosynthesis</keyword>
<keyword evidence="5 7" id="KW-0418">Kinase</keyword>
<protein>
    <recommendedName>
        <fullName evidence="5 6">Dephospho-CoA kinase</fullName>
        <ecNumber evidence="5 6">2.7.1.24</ecNumber>
    </recommendedName>
    <alternativeName>
        <fullName evidence="5">Dephosphocoenzyme A kinase</fullName>
    </alternativeName>
</protein>